<evidence type="ECO:0000313" key="3">
    <source>
        <dbReference type="EMBL" id="KAG8456706.1"/>
    </source>
</evidence>
<dbReference type="EMBL" id="JAACNH010000001">
    <property type="protein sequence ID" value="KAG8456705.1"/>
    <property type="molecule type" value="Genomic_DNA"/>
</dbReference>
<dbReference type="EMBL" id="JAACNH010000001">
    <property type="protein sequence ID" value="KAG8456706.1"/>
    <property type="molecule type" value="Genomic_DNA"/>
</dbReference>
<dbReference type="Pfam" id="PF00638">
    <property type="entry name" value="Ran_BP1"/>
    <property type="match status" value="1"/>
</dbReference>
<comment type="caution">
    <text evidence="3">The sequence shown here is derived from an EMBL/GenBank/DDBJ whole genome shotgun (WGS) entry which is preliminary data.</text>
</comment>
<sequence>MRNQQPPAIRVSVLYPEIEPWCGGSTQSGVYQDKAGGSTQGPTGSMCVTVTERRRDLAGNHPTETDCSEKALLAEPVFVLEKKEGPVKRPATDLVLNAEQGVTVYTEKRERSSSFTSSSSSHTDNGVSEKRVRSSSFTFLPTFPPSQSGLRNNVFTPSSLLQEHPLTAATSRGKSATWKVIKPATLQAPKISLGQNGCEPATCQSADKTPCLDKSNSSLDNHSKIKFAPTCILDIKTKRNQPFVPVYKAVKNTSDFVFGENMEKRVMSPRRPLRSQTSISQGKWERASSHFVATQRNWPYQRQYGRTGTSLIESAAAYTSKPRIKYELDVMEIITGEESERNVLQVNCKLFVLNKESQMWVERGRGYLRLNDSVESVNGMFQSRIVMRNHGSLKLILNSKIFEQMKLERASRKSLRITAVDLTDNQLKFFLIQATVKDAGRLYAAIHHRLVAMRTSRQQMFNVVSVEADVPSWLINSDSEDEDEVASVHSISDHDQWIRRQPVLKS</sequence>
<keyword evidence="4" id="KW-1185">Reference proteome</keyword>
<organism evidence="3 4">
    <name type="scientific">Hymenochirus boettgeri</name>
    <name type="common">Congo dwarf clawed frog</name>
    <dbReference type="NCBI Taxonomy" id="247094"/>
    <lineage>
        <taxon>Eukaryota</taxon>
        <taxon>Metazoa</taxon>
        <taxon>Chordata</taxon>
        <taxon>Craniata</taxon>
        <taxon>Vertebrata</taxon>
        <taxon>Euteleostomi</taxon>
        <taxon>Amphibia</taxon>
        <taxon>Batrachia</taxon>
        <taxon>Anura</taxon>
        <taxon>Pipoidea</taxon>
        <taxon>Pipidae</taxon>
        <taxon>Pipinae</taxon>
        <taxon>Hymenochirus</taxon>
    </lineage>
</organism>
<feature type="domain" description="RanBD1" evidence="2">
    <location>
        <begin position="319"/>
        <end position="408"/>
    </location>
</feature>
<dbReference type="PANTHER" id="PTHR23138">
    <property type="entry name" value="RAN BINDING PROTEIN"/>
    <property type="match status" value="1"/>
</dbReference>
<dbReference type="OrthoDB" id="185618at2759"/>
<evidence type="ECO:0000259" key="2">
    <source>
        <dbReference type="PROSITE" id="PS50196"/>
    </source>
</evidence>
<dbReference type="SUPFAM" id="SSF50729">
    <property type="entry name" value="PH domain-like"/>
    <property type="match status" value="1"/>
</dbReference>
<reference evidence="3" key="1">
    <citation type="thesis" date="2020" institute="ProQuest LLC" country="789 East Eisenhower Parkway, Ann Arbor, MI, USA">
        <title>Comparative Genomics and Chromosome Evolution.</title>
        <authorList>
            <person name="Mudd A.B."/>
        </authorList>
    </citation>
    <scope>NUCLEOTIDE SEQUENCE</scope>
    <source>
        <strain evidence="3">Female2</strain>
        <tissue evidence="3">Blood</tissue>
    </source>
</reference>
<dbReference type="InterPro" id="IPR045255">
    <property type="entry name" value="RanBP1-like"/>
</dbReference>
<dbReference type="Gene3D" id="2.30.29.30">
    <property type="entry name" value="Pleckstrin-homology domain (PH domain)/Phosphotyrosine-binding domain (PTB)"/>
    <property type="match status" value="1"/>
</dbReference>
<evidence type="ECO:0000256" key="1">
    <source>
        <dbReference type="SAM" id="MobiDB-lite"/>
    </source>
</evidence>
<protein>
    <recommendedName>
        <fullName evidence="2">RanBD1 domain-containing protein</fullName>
    </recommendedName>
</protein>
<proteinExistence type="predicted"/>
<dbReference type="SMART" id="SM00160">
    <property type="entry name" value="RanBD"/>
    <property type="match status" value="1"/>
</dbReference>
<name>A0A8T2KQS3_9PIPI</name>
<gene>
    <name evidence="3" type="ORF">GDO86_002477</name>
</gene>
<evidence type="ECO:0000313" key="4">
    <source>
        <dbReference type="Proteomes" id="UP000812440"/>
    </source>
</evidence>
<dbReference type="GO" id="GO:0006611">
    <property type="term" value="P:protein export from nucleus"/>
    <property type="evidence" value="ECO:0007669"/>
    <property type="project" value="TreeGrafter"/>
</dbReference>
<dbReference type="InterPro" id="IPR000156">
    <property type="entry name" value="Ran_bind_dom"/>
</dbReference>
<dbReference type="AlphaFoldDB" id="A0A8T2KQS3"/>
<dbReference type="PANTHER" id="PTHR23138:SF88">
    <property type="entry name" value="RAN-BINDING PROTEIN 3-LIKE"/>
    <property type="match status" value="1"/>
</dbReference>
<dbReference type="Proteomes" id="UP000812440">
    <property type="component" value="Chromosome 1"/>
</dbReference>
<dbReference type="InterPro" id="IPR011993">
    <property type="entry name" value="PH-like_dom_sf"/>
</dbReference>
<dbReference type="CDD" id="cd13180">
    <property type="entry name" value="RanBD_RanBP3"/>
    <property type="match status" value="1"/>
</dbReference>
<feature type="region of interest" description="Disordered" evidence="1">
    <location>
        <begin position="106"/>
        <end position="131"/>
    </location>
</feature>
<accession>A0A8T2KQS3</accession>
<dbReference type="PROSITE" id="PS50196">
    <property type="entry name" value="RANBD1"/>
    <property type="match status" value="1"/>
</dbReference>